<comment type="similarity">
    <text evidence="12 13">Belongs to the DnaG primase family.</text>
</comment>
<dbReference type="CDD" id="cd03364">
    <property type="entry name" value="TOPRIM_DnaG_primases"/>
    <property type="match status" value="1"/>
</dbReference>
<dbReference type="Proteomes" id="UP000184233">
    <property type="component" value="Unassembled WGS sequence"/>
</dbReference>
<dbReference type="SMART" id="SM00493">
    <property type="entry name" value="TOPRIM"/>
    <property type="match status" value="1"/>
</dbReference>
<dbReference type="GO" id="GO:0000428">
    <property type="term" value="C:DNA-directed RNA polymerase complex"/>
    <property type="evidence" value="ECO:0007669"/>
    <property type="project" value="UniProtKB-KW"/>
</dbReference>
<keyword evidence="7 12" id="KW-0863">Zinc-finger</keyword>
<evidence type="ECO:0000259" key="16">
    <source>
        <dbReference type="PROSITE" id="PS50880"/>
    </source>
</evidence>
<dbReference type="InterPro" id="IPR013264">
    <property type="entry name" value="DNAG_N"/>
</dbReference>
<comment type="subunit">
    <text evidence="12">Monomer. Interacts with DnaB.</text>
</comment>
<evidence type="ECO:0000313" key="17">
    <source>
        <dbReference type="EMBL" id="OJX57588.1"/>
    </source>
</evidence>
<sequence length="641" mass="71353">MRIPDHIIDEVRAASDIVDVIGEHVRLKKMGRNYLGLCPFHNEKTPSFNVNPERGIYKCFGCGKAGNAITFVTEYQHVGFVDAIRILAARAGIVIPEERQDDPTGIHGRKDGAFAALRTAAEFYAQVLTSPAGATATDYFAKRGFTAKTITDFTLGAAPAAWDATILHLRGNGFTDEHMVDAGLVVVREDGRMYDRFRGRAVFTIRDDQGRVVGFSARILADAEGQPKYINSPQGLLFDKSRIVYGLDRAKRKINELRTAIIVEGQADVVSMHQGGFINTVASSGTSLTREHLQLLHRYADTVTLLFDADNAGQQAMTRAIELALSIGFDVRVVVLPAGSDPDSIIRDQGADSMQTMLDGAVSFLEFQAERFRDLGLLDDPAHQAKAVRTLLQWIASVPDRLRHPFLVRELAERFRLQENFLLRELATVLSAPKPTSTSRSAPPVPQTTEPQQPADVLSTTPVMLTSERELIRIALTMDHGLAMLMHKYQVTDETFWSEGGRRIFQRIVIAEDEHHDALHPVLNDEELSPTERQEVADIAYSTVKVSAQWERFNVDMPPQEVSLLVRDALVNLHLHRIQHDLASLMRVVDDVGDVDARDRIVYRINDLVIKRETVRNYLKLSPDDPTWLHAVTPSASSSSA</sequence>
<dbReference type="InterPro" id="IPR050219">
    <property type="entry name" value="DnaG_primase"/>
</dbReference>
<dbReference type="InterPro" id="IPR036977">
    <property type="entry name" value="DNA_primase_Znf_CHC2"/>
</dbReference>
<dbReference type="InterPro" id="IPR030846">
    <property type="entry name" value="DnaG_bac"/>
</dbReference>
<dbReference type="InterPro" id="IPR034151">
    <property type="entry name" value="TOPRIM_DnaG_bac"/>
</dbReference>
<dbReference type="GO" id="GO:0003899">
    <property type="term" value="F:DNA-directed RNA polymerase activity"/>
    <property type="evidence" value="ECO:0007669"/>
    <property type="project" value="UniProtKB-UniRule"/>
</dbReference>
<keyword evidence="8 12" id="KW-0862">Zinc</keyword>
<keyword evidence="11 12" id="KW-0804">Transcription</keyword>
<reference evidence="17 18" key="1">
    <citation type="submission" date="2016-09" db="EMBL/GenBank/DDBJ databases">
        <title>Genome-resolved meta-omics ties microbial dynamics to process performance in biotechnology for thiocyanate degradation.</title>
        <authorList>
            <person name="Kantor R.S."/>
            <person name="Huddy R.J."/>
            <person name="Iyer R."/>
            <person name="Thomas B.C."/>
            <person name="Brown C.T."/>
            <person name="Anantharaman K."/>
            <person name="Tringe S."/>
            <person name="Hettich R.L."/>
            <person name="Harrison S.T."/>
            <person name="Banfield J.F."/>
        </authorList>
    </citation>
    <scope>NUCLEOTIDE SEQUENCE [LARGE SCALE GENOMIC DNA]</scope>
    <source>
        <strain evidence="17">59-99</strain>
    </source>
</reference>
<dbReference type="InterPro" id="IPR002694">
    <property type="entry name" value="Znf_CHC2"/>
</dbReference>
<evidence type="ECO:0000256" key="4">
    <source>
        <dbReference type="ARBA" id="ARBA00022695"/>
    </source>
</evidence>
<feature type="zinc finger region" description="CHC2-type" evidence="12 14">
    <location>
        <begin position="38"/>
        <end position="62"/>
    </location>
</feature>
<keyword evidence="6 12" id="KW-0479">Metal-binding</keyword>
<dbReference type="PIRSF" id="PIRSF002811">
    <property type="entry name" value="DnaG"/>
    <property type="match status" value="1"/>
</dbReference>
<evidence type="ECO:0000256" key="2">
    <source>
        <dbReference type="ARBA" id="ARBA00022515"/>
    </source>
</evidence>
<dbReference type="EMBL" id="MKVH01000021">
    <property type="protein sequence ID" value="OJX57588.1"/>
    <property type="molecule type" value="Genomic_DNA"/>
</dbReference>
<dbReference type="InterPro" id="IPR006295">
    <property type="entry name" value="DNA_primase_DnaG"/>
</dbReference>
<dbReference type="InterPro" id="IPR019475">
    <property type="entry name" value="DNA_primase_DnaB-bd"/>
</dbReference>
<evidence type="ECO:0000256" key="13">
    <source>
        <dbReference type="PIRNR" id="PIRNR002811"/>
    </source>
</evidence>
<comment type="caution">
    <text evidence="17">The sequence shown here is derived from an EMBL/GenBank/DDBJ whole genome shotgun (WGS) entry which is preliminary data.</text>
</comment>
<dbReference type="InterPro" id="IPR037068">
    <property type="entry name" value="DNA_primase_core_N_sf"/>
</dbReference>
<comment type="catalytic activity">
    <reaction evidence="12">
        <text>ssDNA + n NTP = ssDNA/pppN(pN)n-1 hybrid + (n-1) diphosphate.</text>
        <dbReference type="EC" id="2.7.7.101"/>
    </reaction>
</comment>
<evidence type="ECO:0000256" key="1">
    <source>
        <dbReference type="ARBA" id="ARBA00022478"/>
    </source>
</evidence>
<evidence type="ECO:0000256" key="8">
    <source>
        <dbReference type="ARBA" id="ARBA00022833"/>
    </source>
</evidence>
<dbReference type="SUPFAM" id="SSF57783">
    <property type="entry name" value="Zinc beta-ribbon"/>
    <property type="match status" value="1"/>
</dbReference>
<keyword evidence="5 12" id="KW-0235">DNA replication</keyword>
<evidence type="ECO:0000256" key="12">
    <source>
        <dbReference type="HAMAP-Rule" id="MF_00974"/>
    </source>
</evidence>
<dbReference type="GO" id="GO:1990077">
    <property type="term" value="C:primosome complex"/>
    <property type="evidence" value="ECO:0007669"/>
    <property type="project" value="UniProtKB-KW"/>
</dbReference>
<gene>
    <name evidence="12" type="primary">dnaG</name>
    <name evidence="17" type="ORF">BGO89_06335</name>
</gene>
<keyword evidence="9" id="KW-0460">Magnesium</keyword>
<evidence type="ECO:0000256" key="15">
    <source>
        <dbReference type="SAM" id="MobiDB-lite"/>
    </source>
</evidence>
<dbReference type="GO" id="GO:0006269">
    <property type="term" value="P:DNA replication, synthesis of primer"/>
    <property type="evidence" value="ECO:0007669"/>
    <property type="project" value="UniProtKB-UniRule"/>
</dbReference>
<dbReference type="PROSITE" id="PS50880">
    <property type="entry name" value="TOPRIM"/>
    <property type="match status" value="1"/>
</dbReference>
<evidence type="ECO:0000256" key="6">
    <source>
        <dbReference type="ARBA" id="ARBA00022723"/>
    </source>
</evidence>
<feature type="domain" description="Toprim" evidence="16">
    <location>
        <begin position="258"/>
        <end position="339"/>
    </location>
</feature>
<evidence type="ECO:0000313" key="18">
    <source>
        <dbReference type="Proteomes" id="UP000184233"/>
    </source>
</evidence>
<dbReference type="GO" id="GO:0008270">
    <property type="term" value="F:zinc ion binding"/>
    <property type="evidence" value="ECO:0007669"/>
    <property type="project" value="UniProtKB-UniRule"/>
</dbReference>
<evidence type="ECO:0000256" key="10">
    <source>
        <dbReference type="ARBA" id="ARBA00023125"/>
    </source>
</evidence>
<proteinExistence type="inferred from homology"/>
<comment type="cofactor">
    <cofactor evidence="12 13 14">
        <name>Zn(2+)</name>
        <dbReference type="ChEBI" id="CHEBI:29105"/>
    </cofactor>
    <text evidence="12 13 14">Binds 1 zinc ion per monomer.</text>
</comment>
<evidence type="ECO:0000256" key="11">
    <source>
        <dbReference type="ARBA" id="ARBA00023163"/>
    </source>
</evidence>
<comment type="domain">
    <text evidence="12">Contains an N-terminal zinc-binding domain, a central core domain that contains the primase activity, and a C-terminal DnaB-binding domain.</text>
</comment>
<evidence type="ECO:0000256" key="7">
    <source>
        <dbReference type="ARBA" id="ARBA00022771"/>
    </source>
</evidence>
<keyword evidence="3 12" id="KW-0808">Transferase</keyword>
<name>A0A1M3KYJ8_9BACT</name>
<evidence type="ECO:0000256" key="5">
    <source>
        <dbReference type="ARBA" id="ARBA00022705"/>
    </source>
</evidence>
<organism evidence="17 18">
    <name type="scientific">Candidatus Kapaibacterium thiocyanatum</name>
    <dbReference type="NCBI Taxonomy" id="1895771"/>
    <lineage>
        <taxon>Bacteria</taxon>
        <taxon>Pseudomonadati</taxon>
        <taxon>Candidatus Kapaibacteriota</taxon>
        <taxon>Candidatus Kapaibacteriia</taxon>
        <taxon>Candidatus Kapaibacteriales</taxon>
        <taxon>Candidatus Kapaibacteriaceae</taxon>
        <taxon>Candidatus Kapaibacterium</taxon>
    </lineage>
</organism>
<keyword evidence="1 12" id="KW-0240">DNA-directed RNA polymerase</keyword>
<feature type="region of interest" description="Disordered" evidence="15">
    <location>
        <begin position="433"/>
        <end position="455"/>
    </location>
</feature>
<dbReference type="GO" id="GO:0003677">
    <property type="term" value="F:DNA binding"/>
    <property type="evidence" value="ECO:0007669"/>
    <property type="project" value="UniProtKB-KW"/>
</dbReference>
<dbReference type="Pfam" id="PF13155">
    <property type="entry name" value="Toprim_2"/>
    <property type="match status" value="1"/>
</dbReference>
<dbReference type="InterPro" id="IPR006171">
    <property type="entry name" value="TOPRIM_dom"/>
</dbReference>
<dbReference type="Pfam" id="PF08275">
    <property type="entry name" value="DNAG_N"/>
    <property type="match status" value="1"/>
</dbReference>
<dbReference type="PANTHER" id="PTHR30313:SF2">
    <property type="entry name" value="DNA PRIMASE"/>
    <property type="match status" value="1"/>
</dbReference>
<evidence type="ECO:0000256" key="3">
    <source>
        <dbReference type="ARBA" id="ARBA00022679"/>
    </source>
</evidence>
<dbReference type="FunFam" id="3.90.580.10:FF:000001">
    <property type="entry name" value="DNA primase"/>
    <property type="match status" value="1"/>
</dbReference>
<dbReference type="NCBIfam" id="TIGR01391">
    <property type="entry name" value="dnaG"/>
    <property type="match status" value="1"/>
</dbReference>
<dbReference type="SMART" id="SM00400">
    <property type="entry name" value="ZnF_CHCC"/>
    <property type="match status" value="1"/>
</dbReference>
<dbReference type="AlphaFoldDB" id="A0A1M3KYJ8"/>
<dbReference type="STRING" id="1895771.BGO89_06335"/>
<dbReference type="GO" id="GO:0005737">
    <property type="term" value="C:cytoplasm"/>
    <property type="evidence" value="ECO:0007669"/>
    <property type="project" value="TreeGrafter"/>
</dbReference>
<evidence type="ECO:0000256" key="9">
    <source>
        <dbReference type="ARBA" id="ARBA00022842"/>
    </source>
</evidence>
<evidence type="ECO:0000256" key="14">
    <source>
        <dbReference type="PIRSR" id="PIRSR002811-1"/>
    </source>
</evidence>
<keyword evidence="2 12" id="KW-0639">Primosome</keyword>
<dbReference type="SUPFAM" id="SSF56731">
    <property type="entry name" value="DNA primase core"/>
    <property type="match status" value="1"/>
</dbReference>
<dbReference type="Pfam" id="PF01807">
    <property type="entry name" value="Zn_ribbon_DnaG"/>
    <property type="match status" value="1"/>
</dbReference>
<keyword evidence="4 12" id="KW-0548">Nucleotidyltransferase</keyword>
<dbReference type="Gene3D" id="3.90.980.10">
    <property type="entry name" value="DNA primase, catalytic core, N-terminal domain"/>
    <property type="match status" value="1"/>
</dbReference>
<dbReference type="PANTHER" id="PTHR30313">
    <property type="entry name" value="DNA PRIMASE"/>
    <property type="match status" value="1"/>
</dbReference>
<dbReference type="Gene3D" id="3.40.1360.10">
    <property type="match status" value="1"/>
</dbReference>
<protein>
    <recommendedName>
        <fullName evidence="12 13">DNA primase</fullName>
        <ecNumber evidence="12">2.7.7.101</ecNumber>
    </recommendedName>
</protein>
<dbReference type="Gene3D" id="3.90.580.10">
    <property type="entry name" value="Zinc finger, CHC2-type domain"/>
    <property type="match status" value="1"/>
</dbReference>
<dbReference type="FunFam" id="3.40.1360.10:FF:000002">
    <property type="entry name" value="DNA primase"/>
    <property type="match status" value="1"/>
</dbReference>
<keyword evidence="10 12" id="KW-0238">DNA-binding</keyword>
<dbReference type="HAMAP" id="MF_00974">
    <property type="entry name" value="DNA_primase_DnaG"/>
    <property type="match status" value="1"/>
</dbReference>
<accession>A0A1M3KYJ8</accession>
<dbReference type="EC" id="2.7.7.101" evidence="12"/>
<dbReference type="Pfam" id="PF10410">
    <property type="entry name" value="DnaB_bind"/>
    <property type="match status" value="1"/>
</dbReference>
<comment type="function">
    <text evidence="12 13">RNA polymerase that catalyzes the synthesis of short RNA molecules used as primers for DNA polymerase during DNA replication.</text>
</comment>